<keyword evidence="2" id="KW-0418">Kinase</keyword>
<gene>
    <name evidence="2" type="ORF">DWB78_06805</name>
    <name evidence="3" type="ORF">SAMN05216278_2561</name>
</gene>
<feature type="domain" description="Pyrrolo-quinoline quinone repeat" evidence="1">
    <location>
        <begin position="65"/>
        <end position="197"/>
    </location>
</feature>
<reference evidence="3" key="2">
    <citation type="submission" date="2016-10" db="EMBL/GenBank/DDBJ databases">
        <authorList>
            <person name="de Groot N.N."/>
        </authorList>
    </citation>
    <scope>NUCLEOTIDE SEQUENCE [LARGE SCALE GENOMIC DNA]</scope>
    <source>
        <strain evidence="3">CGMCC 1.12397</strain>
    </source>
</reference>
<dbReference type="Proteomes" id="UP000255421">
    <property type="component" value="Unassembled WGS sequence"/>
</dbReference>
<proteinExistence type="predicted"/>
<evidence type="ECO:0000313" key="4">
    <source>
        <dbReference type="Proteomes" id="UP000199289"/>
    </source>
</evidence>
<dbReference type="InterPro" id="IPR011047">
    <property type="entry name" value="Quinoprotein_ADH-like_sf"/>
</dbReference>
<dbReference type="PROSITE" id="PS51257">
    <property type="entry name" value="PROKAR_LIPOPROTEIN"/>
    <property type="match status" value="1"/>
</dbReference>
<dbReference type="SMART" id="SM00564">
    <property type="entry name" value="PQQ"/>
    <property type="match status" value="6"/>
</dbReference>
<evidence type="ECO:0000313" key="2">
    <source>
        <dbReference type="EMBL" id="RDI71454.1"/>
    </source>
</evidence>
<dbReference type="Gene3D" id="2.130.10.10">
    <property type="entry name" value="YVTN repeat-like/Quinoprotein amine dehydrogenase"/>
    <property type="match status" value="2"/>
</dbReference>
<dbReference type="PROSITE" id="PS51318">
    <property type="entry name" value="TAT"/>
    <property type="match status" value="1"/>
</dbReference>
<dbReference type="Proteomes" id="UP000199289">
    <property type="component" value="Unassembled WGS sequence"/>
</dbReference>
<evidence type="ECO:0000259" key="1">
    <source>
        <dbReference type="Pfam" id="PF13360"/>
    </source>
</evidence>
<feature type="domain" description="Pyrrolo-quinoline quinone repeat" evidence="1">
    <location>
        <begin position="304"/>
        <end position="441"/>
    </location>
</feature>
<dbReference type="PANTHER" id="PTHR34512:SF30">
    <property type="entry name" value="OUTER MEMBRANE PROTEIN ASSEMBLY FACTOR BAMB"/>
    <property type="match status" value="1"/>
</dbReference>
<dbReference type="Pfam" id="PF13360">
    <property type="entry name" value="PQQ_2"/>
    <property type="match status" value="3"/>
</dbReference>
<sequence length="458" mass="48931">MPSPRATPSRRAFLAALGSAGVAATAGCLSLSTPSAAGTWPRRSYDAANTGHAEIAGPTTDLHAVWHAQRPRGGGTTCSPVVGDGRLYLVYSEEAGTRDGPGGSWVEAFDAATGESVWTTELWRTDEFYYFYHSDSVVLDSATDRLYVQTHEGLKAVSTGGDADAGTVAWTFDNFGPTQPIPDAVPPIVRDDVVVTGSYETHENHGDERTEPEVLYGVDPTDGSELWRREFADATGMWQLGASDGTVYVPMLDGDGALVAVDSATGEERWRRPISADGTPAVADGTLFLPLRIDDGTRIGRQFVGAFDAETGEERWRVEVGPRWTDSCLAVSDGRLYYVADRSLVAREADTGERLWRAFGRNAREQVGLRTTPVVSGGVVYVNGRREPSGDEGGARGRLFALDAETGERLGTAKLGENQSATSAPAVTEELVFSHRNTGDLYAIGECEVSAAGRCLIG</sequence>
<feature type="domain" description="Pyrrolo-quinoline quinone repeat" evidence="1">
    <location>
        <begin position="214"/>
        <end position="289"/>
    </location>
</feature>
<name>A0A1H1DT82_9EURY</name>
<evidence type="ECO:0000313" key="3">
    <source>
        <dbReference type="EMBL" id="SDQ79459.1"/>
    </source>
</evidence>
<dbReference type="AlphaFoldDB" id="A0A1H1DT82"/>
<dbReference type="EMBL" id="QQST01000001">
    <property type="protein sequence ID" value="RDI71454.1"/>
    <property type="molecule type" value="Genomic_DNA"/>
</dbReference>
<reference evidence="4" key="1">
    <citation type="submission" date="2016-10" db="EMBL/GenBank/DDBJ databases">
        <authorList>
            <person name="Varghese N."/>
            <person name="Submissions S."/>
        </authorList>
    </citation>
    <scope>NUCLEOTIDE SEQUENCE [LARGE SCALE GENOMIC DNA]</scope>
    <source>
        <strain evidence="4">CGMCC 1.12397</strain>
    </source>
</reference>
<dbReference type="SUPFAM" id="SSF50998">
    <property type="entry name" value="Quinoprotein alcohol dehydrogenase-like"/>
    <property type="match status" value="2"/>
</dbReference>
<dbReference type="InterPro" id="IPR002372">
    <property type="entry name" value="PQQ_rpt_dom"/>
</dbReference>
<protein>
    <submittedName>
        <fullName evidence="3">Outer membrane protein assembly factor BamB</fullName>
    </submittedName>
    <submittedName>
        <fullName evidence="2">Serine/threonine protein kinase</fullName>
    </submittedName>
</protein>
<dbReference type="InterPro" id="IPR015943">
    <property type="entry name" value="WD40/YVTN_repeat-like_dom_sf"/>
</dbReference>
<dbReference type="EMBL" id="FNKQ01000003">
    <property type="protein sequence ID" value="SDQ79459.1"/>
    <property type="molecule type" value="Genomic_DNA"/>
</dbReference>
<dbReference type="InterPro" id="IPR006311">
    <property type="entry name" value="TAT_signal"/>
</dbReference>
<dbReference type="GO" id="GO:0004674">
    <property type="term" value="F:protein serine/threonine kinase activity"/>
    <property type="evidence" value="ECO:0007669"/>
    <property type="project" value="UniProtKB-KW"/>
</dbReference>
<dbReference type="PANTHER" id="PTHR34512">
    <property type="entry name" value="CELL SURFACE PROTEIN"/>
    <property type="match status" value="1"/>
</dbReference>
<evidence type="ECO:0000313" key="5">
    <source>
        <dbReference type="Proteomes" id="UP000255421"/>
    </source>
</evidence>
<dbReference type="OrthoDB" id="145878at2157"/>
<organism evidence="3 4">
    <name type="scientific">Halopelagius longus</name>
    <dbReference type="NCBI Taxonomy" id="1236180"/>
    <lineage>
        <taxon>Archaea</taxon>
        <taxon>Methanobacteriati</taxon>
        <taxon>Methanobacteriota</taxon>
        <taxon>Stenosarchaea group</taxon>
        <taxon>Halobacteria</taxon>
        <taxon>Halobacteriales</taxon>
        <taxon>Haloferacaceae</taxon>
    </lineage>
</organism>
<accession>A0A1H1DT82</accession>
<dbReference type="RefSeq" id="WP_092537919.1">
    <property type="nucleotide sequence ID" value="NZ_FNKQ01000003.1"/>
</dbReference>
<reference evidence="2 5" key="3">
    <citation type="submission" date="2018-07" db="EMBL/GenBank/DDBJ databases">
        <title>Genome sequence of extremly halophilic archaeon Halopelagius longus strain BC12-B1.</title>
        <authorList>
            <person name="Zhang X."/>
        </authorList>
    </citation>
    <scope>NUCLEOTIDE SEQUENCE [LARGE SCALE GENOMIC DNA]</scope>
    <source>
        <strain evidence="2 5">BC12-B1</strain>
    </source>
</reference>
<keyword evidence="5" id="KW-1185">Reference proteome</keyword>
<keyword evidence="2" id="KW-0723">Serine/threonine-protein kinase</keyword>
<keyword evidence="2" id="KW-0808">Transferase</keyword>
<dbReference type="InterPro" id="IPR018391">
    <property type="entry name" value="PQQ_b-propeller_rpt"/>
</dbReference>